<dbReference type="Pfam" id="PF00908">
    <property type="entry name" value="dTDP_sugar_isom"/>
    <property type="match status" value="1"/>
</dbReference>
<dbReference type="PANTHER" id="PTHR21047:SF2">
    <property type="entry name" value="THYMIDINE DIPHOSPHO-4-KETO-RHAMNOSE 3,5-EPIMERASE"/>
    <property type="match status" value="1"/>
</dbReference>
<feature type="site" description="Participates in a stacking interaction with the thymidine ring of dTDP-4-oxo-6-deoxyglucose" evidence="3">
    <location>
        <position position="138"/>
    </location>
</feature>
<feature type="active site" description="Proton acceptor" evidence="2">
    <location>
        <position position="62"/>
    </location>
</feature>
<name>A0A938YGZ2_9ACTN</name>
<dbReference type="PANTHER" id="PTHR21047">
    <property type="entry name" value="DTDP-6-DEOXY-D-GLUCOSE-3,5 EPIMERASE"/>
    <property type="match status" value="1"/>
</dbReference>
<evidence type="ECO:0000256" key="1">
    <source>
        <dbReference type="ARBA" id="ARBA00010154"/>
    </source>
</evidence>
<comment type="similarity">
    <text evidence="1">Belongs to the dTDP-4-dehydrorhamnose 3,5-epimerase family.</text>
</comment>
<proteinExistence type="inferred from homology"/>
<dbReference type="InterPro" id="IPR011051">
    <property type="entry name" value="RmlC_Cupin_sf"/>
</dbReference>
<dbReference type="GO" id="GO:0008830">
    <property type="term" value="F:dTDP-4-dehydrorhamnose 3,5-epimerase activity"/>
    <property type="evidence" value="ECO:0007669"/>
    <property type="project" value="InterPro"/>
</dbReference>
<dbReference type="SUPFAM" id="SSF51182">
    <property type="entry name" value="RmlC-like cupins"/>
    <property type="match status" value="1"/>
</dbReference>
<evidence type="ECO:0000256" key="2">
    <source>
        <dbReference type="PIRSR" id="PIRSR600888-1"/>
    </source>
</evidence>
<keyword evidence="5" id="KW-1185">Reference proteome</keyword>
<protein>
    <submittedName>
        <fullName evidence="4">dTDP-4-dehydrorhamnose 3,5-epimerase family protein</fullName>
    </submittedName>
</protein>
<dbReference type="EMBL" id="JAERWK010000016">
    <property type="protein sequence ID" value="MBM9468187.1"/>
    <property type="molecule type" value="Genomic_DNA"/>
</dbReference>
<comment type="caution">
    <text evidence="4">The sequence shown here is derived from an EMBL/GenBank/DDBJ whole genome shotgun (WGS) entry which is preliminary data.</text>
</comment>
<dbReference type="InterPro" id="IPR000888">
    <property type="entry name" value="RmlC-like"/>
</dbReference>
<evidence type="ECO:0000313" key="4">
    <source>
        <dbReference type="EMBL" id="MBM9468187.1"/>
    </source>
</evidence>
<reference evidence="4" key="1">
    <citation type="submission" date="2021-01" db="EMBL/GenBank/DDBJ databases">
        <title>YIM 132084 draft genome.</title>
        <authorList>
            <person name="An D."/>
        </authorList>
    </citation>
    <scope>NUCLEOTIDE SEQUENCE</scope>
    <source>
        <strain evidence="4">YIM 132084</strain>
    </source>
</reference>
<dbReference type="AlphaFoldDB" id="A0A938YGZ2"/>
<dbReference type="RefSeq" id="WP_205261131.1">
    <property type="nucleotide sequence ID" value="NZ_JAERWK010000016.1"/>
</dbReference>
<dbReference type="Gene3D" id="2.60.120.10">
    <property type="entry name" value="Jelly Rolls"/>
    <property type="match status" value="1"/>
</dbReference>
<dbReference type="GO" id="GO:0019305">
    <property type="term" value="P:dTDP-rhamnose biosynthetic process"/>
    <property type="evidence" value="ECO:0007669"/>
    <property type="project" value="TreeGrafter"/>
</dbReference>
<dbReference type="GO" id="GO:0000271">
    <property type="term" value="P:polysaccharide biosynthetic process"/>
    <property type="evidence" value="ECO:0007669"/>
    <property type="project" value="TreeGrafter"/>
</dbReference>
<dbReference type="Proteomes" id="UP000663792">
    <property type="component" value="Unassembled WGS sequence"/>
</dbReference>
<dbReference type="CDD" id="cd00438">
    <property type="entry name" value="cupin_RmlC"/>
    <property type="match status" value="1"/>
</dbReference>
<evidence type="ECO:0000256" key="3">
    <source>
        <dbReference type="PIRSR" id="PIRSR600888-3"/>
    </source>
</evidence>
<dbReference type="InterPro" id="IPR014710">
    <property type="entry name" value="RmlC-like_jellyroll"/>
</dbReference>
<gene>
    <name evidence="4" type="ORF">JL106_12950</name>
</gene>
<accession>A0A938YGZ2</accession>
<dbReference type="GO" id="GO:0005829">
    <property type="term" value="C:cytosol"/>
    <property type="evidence" value="ECO:0007669"/>
    <property type="project" value="TreeGrafter"/>
</dbReference>
<feature type="active site" description="Proton donor" evidence="2">
    <location>
        <position position="132"/>
    </location>
</feature>
<sequence length="207" mass="21807">MQVRELAVPGAFEFTPKQHGDDRGLFLEWFKVDALQTATGHPLTLAQANLSVSRAGTLRGVHFADVPPGQAKYVTCPAGAVLDYIVDIRVGSPTFGVTDVVRLDSVDRRAVYLSEGLGHAFVALEDGSTLTYLCSTGYSPGREHGINPLDPALGLALPEGIDFVLSDKDTAAPTLAQAEADGLLPTWDACRGYVAQLANAAAAADRG</sequence>
<organism evidence="4 5">
    <name type="scientific">Nakamurella leprariae</name>
    <dbReference type="NCBI Taxonomy" id="2803911"/>
    <lineage>
        <taxon>Bacteria</taxon>
        <taxon>Bacillati</taxon>
        <taxon>Actinomycetota</taxon>
        <taxon>Actinomycetes</taxon>
        <taxon>Nakamurellales</taxon>
        <taxon>Nakamurellaceae</taxon>
        <taxon>Nakamurella</taxon>
    </lineage>
</organism>
<evidence type="ECO:0000313" key="5">
    <source>
        <dbReference type="Proteomes" id="UP000663792"/>
    </source>
</evidence>